<dbReference type="EMBL" id="ADVG01000004">
    <property type="protein sequence ID" value="EFH81058.1"/>
    <property type="molecule type" value="Genomic_DNA"/>
</dbReference>
<name>D6U354_KTERA</name>
<sequence length="84" mass="9338">MGKPVGIGNPFYHFLYFHAFLCNYCKTTDDLVQVSFLSNMILLLPASFSPLLSPRFFLAPLTTACPYAIFCGSSPSHLTEPYPV</sequence>
<gene>
    <name evidence="1" type="ORF">Krac_1732</name>
</gene>
<dbReference type="AlphaFoldDB" id="D6U354"/>
<keyword evidence="2" id="KW-1185">Reference proteome</keyword>
<dbReference type="InParanoid" id="D6U354"/>
<comment type="caution">
    <text evidence="1">The sequence shown here is derived from an EMBL/GenBank/DDBJ whole genome shotgun (WGS) entry which is preliminary data.</text>
</comment>
<evidence type="ECO:0000313" key="2">
    <source>
        <dbReference type="Proteomes" id="UP000004508"/>
    </source>
</evidence>
<accession>D6U354</accession>
<evidence type="ECO:0000313" key="1">
    <source>
        <dbReference type="EMBL" id="EFH81058.1"/>
    </source>
</evidence>
<dbReference type="Proteomes" id="UP000004508">
    <property type="component" value="Unassembled WGS sequence"/>
</dbReference>
<protein>
    <submittedName>
        <fullName evidence="1">Uncharacterized protein</fullName>
    </submittedName>
</protein>
<proteinExistence type="predicted"/>
<organism evidence="1 2">
    <name type="scientific">Ktedonobacter racemifer DSM 44963</name>
    <dbReference type="NCBI Taxonomy" id="485913"/>
    <lineage>
        <taxon>Bacteria</taxon>
        <taxon>Bacillati</taxon>
        <taxon>Chloroflexota</taxon>
        <taxon>Ktedonobacteria</taxon>
        <taxon>Ktedonobacterales</taxon>
        <taxon>Ktedonobacteraceae</taxon>
        <taxon>Ktedonobacter</taxon>
    </lineage>
</organism>
<reference evidence="1 2" key="1">
    <citation type="journal article" date="2011" name="Stand. Genomic Sci.">
        <title>Non-contiguous finished genome sequence and contextual data of the filamentous soil bacterium Ktedonobacter racemifer type strain (SOSP1-21).</title>
        <authorList>
            <person name="Chang Y.J."/>
            <person name="Land M."/>
            <person name="Hauser L."/>
            <person name="Chertkov O."/>
            <person name="Del Rio T.G."/>
            <person name="Nolan M."/>
            <person name="Copeland A."/>
            <person name="Tice H."/>
            <person name="Cheng J.F."/>
            <person name="Lucas S."/>
            <person name="Han C."/>
            <person name="Goodwin L."/>
            <person name="Pitluck S."/>
            <person name="Ivanova N."/>
            <person name="Ovchinikova G."/>
            <person name="Pati A."/>
            <person name="Chen A."/>
            <person name="Palaniappan K."/>
            <person name="Mavromatis K."/>
            <person name="Liolios K."/>
            <person name="Brettin T."/>
            <person name="Fiebig A."/>
            <person name="Rohde M."/>
            <person name="Abt B."/>
            <person name="Goker M."/>
            <person name="Detter J.C."/>
            <person name="Woyke T."/>
            <person name="Bristow J."/>
            <person name="Eisen J.A."/>
            <person name="Markowitz V."/>
            <person name="Hugenholtz P."/>
            <person name="Kyrpides N.C."/>
            <person name="Klenk H.P."/>
            <person name="Lapidus A."/>
        </authorList>
    </citation>
    <scope>NUCLEOTIDE SEQUENCE [LARGE SCALE GENOMIC DNA]</scope>
    <source>
        <strain evidence="2">DSM 44963</strain>
    </source>
</reference>